<dbReference type="GO" id="GO:0016020">
    <property type="term" value="C:membrane"/>
    <property type="evidence" value="ECO:0007669"/>
    <property type="project" value="UniProtKB-SubCell"/>
</dbReference>
<dbReference type="InterPro" id="IPR037185">
    <property type="entry name" value="EmrE-like"/>
</dbReference>
<evidence type="ECO:0000256" key="6">
    <source>
        <dbReference type="RuleBase" id="RU363077"/>
    </source>
</evidence>
<reference evidence="8 9" key="1">
    <citation type="submission" date="2019-05" db="EMBL/GenBank/DDBJ databases">
        <title>Mikania micrantha, genome provides insights into the molecular mechanism of rapid growth.</title>
        <authorList>
            <person name="Liu B."/>
        </authorList>
    </citation>
    <scope>NUCLEOTIDE SEQUENCE [LARGE SCALE GENOMIC DNA]</scope>
    <source>
        <strain evidence="8">NLD-2019</strain>
        <tissue evidence="8">Leaf</tissue>
    </source>
</reference>
<evidence type="ECO:0000256" key="1">
    <source>
        <dbReference type="ARBA" id="ARBA00004141"/>
    </source>
</evidence>
<organism evidence="8 9">
    <name type="scientific">Mikania micrantha</name>
    <name type="common">bitter vine</name>
    <dbReference type="NCBI Taxonomy" id="192012"/>
    <lineage>
        <taxon>Eukaryota</taxon>
        <taxon>Viridiplantae</taxon>
        <taxon>Streptophyta</taxon>
        <taxon>Embryophyta</taxon>
        <taxon>Tracheophyta</taxon>
        <taxon>Spermatophyta</taxon>
        <taxon>Magnoliopsida</taxon>
        <taxon>eudicotyledons</taxon>
        <taxon>Gunneridae</taxon>
        <taxon>Pentapetalae</taxon>
        <taxon>asterids</taxon>
        <taxon>campanulids</taxon>
        <taxon>Asterales</taxon>
        <taxon>Asteraceae</taxon>
        <taxon>Asteroideae</taxon>
        <taxon>Heliantheae alliance</taxon>
        <taxon>Eupatorieae</taxon>
        <taxon>Mikania</taxon>
    </lineage>
</organism>
<feature type="transmembrane region" description="Helical" evidence="6">
    <location>
        <begin position="170"/>
        <end position="197"/>
    </location>
</feature>
<evidence type="ECO:0000259" key="7">
    <source>
        <dbReference type="Pfam" id="PF00892"/>
    </source>
</evidence>
<evidence type="ECO:0000256" key="3">
    <source>
        <dbReference type="ARBA" id="ARBA00022692"/>
    </source>
</evidence>
<dbReference type="InterPro" id="IPR000620">
    <property type="entry name" value="EamA_dom"/>
</dbReference>
<dbReference type="InterPro" id="IPR030184">
    <property type="entry name" value="WAT1-related"/>
</dbReference>
<keyword evidence="5 6" id="KW-0472">Membrane</keyword>
<dbReference type="SUPFAM" id="SSF103481">
    <property type="entry name" value="Multidrug resistance efflux transporter EmrE"/>
    <property type="match status" value="1"/>
</dbReference>
<dbReference type="GO" id="GO:0022857">
    <property type="term" value="F:transmembrane transporter activity"/>
    <property type="evidence" value="ECO:0007669"/>
    <property type="project" value="InterPro"/>
</dbReference>
<keyword evidence="4 6" id="KW-1133">Transmembrane helix</keyword>
<dbReference type="Proteomes" id="UP000326396">
    <property type="component" value="Unassembled WGS sequence"/>
</dbReference>
<protein>
    <recommendedName>
        <fullName evidence="6">WAT1-related protein</fullName>
    </recommendedName>
</protein>
<feature type="transmembrane region" description="Helical" evidence="6">
    <location>
        <begin position="113"/>
        <end position="132"/>
    </location>
</feature>
<keyword evidence="9" id="KW-1185">Reference proteome</keyword>
<comment type="subcellular location">
    <subcellularLocation>
        <location evidence="1 6">Membrane</location>
        <topology evidence="1 6">Multi-pass membrane protein</topology>
    </subcellularLocation>
</comment>
<gene>
    <name evidence="8" type="ORF">E3N88_41871</name>
</gene>
<sequence>MGFTEFVPLFSVKASPGCKPGGFVLGVELFCSRVFLPGLYHGTDPDGFVLGPRKGLGFARVLGFTRMITMRRTDAWSWMDDVLPIVPMLMLTCSDMAVLTIVKAAMNDGMSSFVYVIYHNALGTLVLLPFFILHILRKVDRPQLTFHILFRFFILGLLGRLGASTWNSCVCCCLGVFVAMFSPLSIVIAVIMGVAFLGDSLRLGSAIGATIVVVGFYMVIWGQIKEKNKISVITRDDLNISNEHEYSDQTTILI</sequence>
<comment type="similarity">
    <text evidence="2 6">Belongs to the drug/metabolite transporter (DMT) superfamily. Plant drug/metabolite exporter (P-DME) (TC 2.A.7.4) family.</text>
</comment>
<evidence type="ECO:0000313" key="9">
    <source>
        <dbReference type="Proteomes" id="UP000326396"/>
    </source>
</evidence>
<feature type="transmembrane region" description="Helical" evidence="6">
    <location>
        <begin position="144"/>
        <end position="163"/>
    </location>
</feature>
<keyword evidence="3 6" id="KW-0812">Transmembrane</keyword>
<evidence type="ECO:0000256" key="5">
    <source>
        <dbReference type="ARBA" id="ARBA00023136"/>
    </source>
</evidence>
<feature type="transmembrane region" description="Helical" evidence="6">
    <location>
        <begin position="82"/>
        <end position="101"/>
    </location>
</feature>
<feature type="transmembrane region" description="Helical" evidence="6">
    <location>
        <begin position="203"/>
        <end position="221"/>
    </location>
</feature>
<evidence type="ECO:0000256" key="2">
    <source>
        <dbReference type="ARBA" id="ARBA00007635"/>
    </source>
</evidence>
<comment type="caution">
    <text evidence="8">The sequence shown here is derived from an EMBL/GenBank/DDBJ whole genome shotgun (WGS) entry which is preliminary data.</text>
</comment>
<evidence type="ECO:0000313" key="8">
    <source>
        <dbReference type="EMBL" id="KAD2080484.1"/>
    </source>
</evidence>
<name>A0A5N6LJD3_9ASTR</name>
<dbReference type="OrthoDB" id="1737612at2759"/>
<feature type="domain" description="EamA" evidence="7">
    <location>
        <begin position="89"/>
        <end position="220"/>
    </location>
</feature>
<evidence type="ECO:0000256" key="4">
    <source>
        <dbReference type="ARBA" id="ARBA00022989"/>
    </source>
</evidence>
<accession>A0A5N6LJD3</accession>
<dbReference type="AlphaFoldDB" id="A0A5N6LJD3"/>
<dbReference type="Pfam" id="PF00892">
    <property type="entry name" value="EamA"/>
    <property type="match status" value="1"/>
</dbReference>
<dbReference type="EMBL" id="SZYD01000193">
    <property type="protein sequence ID" value="KAD2080484.1"/>
    <property type="molecule type" value="Genomic_DNA"/>
</dbReference>
<dbReference type="PANTHER" id="PTHR31218">
    <property type="entry name" value="WAT1-RELATED PROTEIN"/>
    <property type="match status" value="1"/>
</dbReference>
<proteinExistence type="inferred from homology"/>